<evidence type="ECO:0000313" key="1">
    <source>
        <dbReference type="EMBL" id="KAA1123672.1"/>
    </source>
</evidence>
<organism evidence="1 2">
    <name type="scientific">Puccinia graminis f. sp. tritici</name>
    <dbReference type="NCBI Taxonomy" id="56615"/>
    <lineage>
        <taxon>Eukaryota</taxon>
        <taxon>Fungi</taxon>
        <taxon>Dikarya</taxon>
        <taxon>Basidiomycota</taxon>
        <taxon>Pucciniomycotina</taxon>
        <taxon>Pucciniomycetes</taxon>
        <taxon>Pucciniales</taxon>
        <taxon>Pucciniaceae</taxon>
        <taxon>Puccinia</taxon>
    </lineage>
</organism>
<evidence type="ECO:0000313" key="2">
    <source>
        <dbReference type="Proteomes" id="UP000325313"/>
    </source>
</evidence>
<protein>
    <submittedName>
        <fullName evidence="1">Uncharacterized protein</fullName>
    </submittedName>
</protein>
<proteinExistence type="predicted"/>
<name>A0A5B0RE04_PUCGR</name>
<dbReference type="EMBL" id="VDEP01000207">
    <property type="protein sequence ID" value="KAA1123672.1"/>
    <property type="molecule type" value="Genomic_DNA"/>
</dbReference>
<sequence length="97" mass="11028">MVLMQLRYLYNVSLPPTRRAGVVVDDQPQRFPKVNKPTAIAISSHLLFRKGCVCISFSIGSNYNHSWAFAFENSSPWFRCRVEEGDGHEGHDEGKKT</sequence>
<gene>
    <name evidence="1" type="ORF">PGTUg99_026533</name>
</gene>
<dbReference type="AlphaFoldDB" id="A0A5B0RE04"/>
<dbReference type="Proteomes" id="UP000325313">
    <property type="component" value="Unassembled WGS sequence"/>
</dbReference>
<reference evidence="1 2" key="1">
    <citation type="submission" date="2019-05" db="EMBL/GenBank/DDBJ databases">
        <title>Emergence of the Ug99 lineage of the wheat stem rust pathogen through somatic hybridization.</title>
        <authorList>
            <person name="Li F."/>
            <person name="Upadhyaya N.M."/>
            <person name="Sperschneider J."/>
            <person name="Matny O."/>
            <person name="Nguyen-Phuc H."/>
            <person name="Mago R."/>
            <person name="Raley C."/>
            <person name="Miller M.E."/>
            <person name="Silverstein K.A.T."/>
            <person name="Henningsen E."/>
            <person name="Hirsch C.D."/>
            <person name="Visser B."/>
            <person name="Pretorius Z.A."/>
            <person name="Steffenson B.J."/>
            <person name="Schwessinger B."/>
            <person name="Dodds P.N."/>
            <person name="Figueroa M."/>
        </authorList>
    </citation>
    <scope>NUCLEOTIDE SEQUENCE [LARGE SCALE GENOMIC DNA]</scope>
    <source>
        <strain evidence="1 2">Ug99</strain>
    </source>
</reference>
<accession>A0A5B0RE04</accession>
<comment type="caution">
    <text evidence="1">The sequence shown here is derived from an EMBL/GenBank/DDBJ whole genome shotgun (WGS) entry which is preliminary data.</text>
</comment>